<dbReference type="PANTHER" id="PTHR11587:SF2">
    <property type="entry name" value="ARGININOSUCCINATE SYNTHASE"/>
    <property type="match status" value="1"/>
</dbReference>
<keyword evidence="4 9" id="KW-0055">Arginine biosynthesis</keyword>
<keyword evidence="13" id="KW-1185">Reference proteome</keyword>
<proteinExistence type="inferred from homology"/>
<dbReference type="Pfam" id="PF20979">
    <property type="entry name" value="Arginosuc_syn_C"/>
    <property type="match status" value="1"/>
</dbReference>
<dbReference type="GO" id="GO:0004055">
    <property type="term" value="F:argininosuccinate synthase activity"/>
    <property type="evidence" value="ECO:0007669"/>
    <property type="project" value="UniProtKB-UniRule"/>
</dbReference>
<dbReference type="InterPro" id="IPR048268">
    <property type="entry name" value="Arginosuc_syn_C"/>
</dbReference>
<feature type="binding site" evidence="9">
    <location>
        <position position="130"/>
    </location>
    <ligand>
        <name>ATP</name>
        <dbReference type="ChEBI" id="CHEBI:30616"/>
    </ligand>
</feature>
<evidence type="ECO:0000313" key="13">
    <source>
        <dbReference type="Proteomes" id="UP000192050"/>
    </source>
</evidence>
<keyword evidence="7 9" id="KW-0547">Nucleotide-binding</keyword>
<evidence type="ECO:0000313" key="12">
    <source>
        <dbReference type="EMBL" id="ARD85686.1"/>
    </source>
</evidence>
<dbReference type="FunFam" id="3.90.1260.10:FF:000007">
    <property type="entry name" value="Argininosuccinate synthase"/>
    <property type="match status" value="1"/>
</dbReference>
<protein>
    <recommendedName>
        <fullName evidence="3 9">Argininosuccinate synthase</fullName>
        <ecNumber evidence="3 9">6.3.4.5</ecNumber>
    </recommendedName>
    <alternativeName>
        <fullName evidence="9">Citrulline--aspartate ligase</fullName>
    </alternativeName>
</protein>
<accession>A0A1V0N6I0</accession>
<dbReference type="Gene3D" id="3.40.50.620">
    <property type="entry name" value="HUPs"/>
    <property type="match status" value="1"/>
</dbReference>
<dbReference type="InterPro" id="IPR023434">
    <property type="entry name" value="Arginosuc_synth_type_1_subfam"/>
</dbReference>
<feature type="binding site" evidence="9">
    <location>
        <position position="195"/>
    </location>
    <ligand>
        <name>L-citrulline</name>
        <dbReference type="ChEBI" id="CHEBI:57743"/>
    </ligand>
</feature>
<feature type="binding site" evidence="9">
    <location>
        <position position="100"/>
    </location>
    <ligand>
        <name>L-citrulline</name>
        <dbReference type="ChEBI" id="CHEBI:57743"/>
    </ligand>
</feature>
<evidence type="ECO:0000256" key="8">
    <source>
        <dbReference type="ARBA" id="ARBA00022840"/>
    </source>
</evidence>
<dbReference type="GO" id="GO:0000050">
    <property type="term" value="P:urea cycle"/>
    <property type="evidence" value="ECO:0007669"/>
    <property type="project" value="TreeGrafter"/>
</dbReference>
<dbReference type="SUPFAM" id="SSF69864">
    <property type="entry name" value="Argininosuccinate synthetase, C-terminal domain"/>
    <property type="match status" value="1"/>
</dbReference>
<evidence type="ECO:0000259" key="10">
    <source>
        <dbReference type="Pfam" id="PF00764"/>
    </source>
</evidence>
<feature type="binding site" evidence="9">
    <location>
        <begin position="24"/>
        <end position="32"/>
    </location>
    <ligand>
        <name>ATP</name>
        <dbReference type="ChEBI" id="CHEBI:30616"/>
    </ligand>
</feature>
<keyword evidence="5 9" id="KW-0436">Ligase</keyword>
<name>A0A1V0N6I0_9ARCH</name>
<gene>
    <name evidence="9" type="primary">argG</name>
    <name evidence="12" type="ORF">FAD_1850</name>
</gene>
<dbReference type="InterPro" id="IPR048267">
    <property type="entry name" value="Arginosuc_syn_N"/>
</dbReference>
<dbReference type="InterPro" id="IPR024074">
    <property type="entry name" value="AS_cat/multimer_dom_body"/>
</dbReference>
<feature type="binding site" evidence="9">
    <location>
        <position position="282"/>
    </location>
    <ligand>
        <name>L-citrulline</name>
        <dbReference type="ChEBI" id="CHEBI:57743"/>
    </ligand>
</feature>
<dbReference type="GO" id="GO:0005737">
    <property type="term" value="C:cytoplasm"/>
    <property type="evidence" value="ECO:0007669"/>
    <property type="project" value="UniProtKB-SubCell"/>
</dbReference>
<feature type="domain" description="Arginosuccinate synthase-like N-terminal" evidence="10">
    <location>
        <begin position="20"/>
        <end position="177"/>
    </location>
</feature>
<dbReference type="PROSITE" id="PS00564">
    <property type="entry name" value="ARGININOSUCCIN_SYN_1"/>
    <property type="match status" value="1"/>
</dbReference>
<comment type="subcellular location">
    <subcellularLocation>
        <location evidence="9">Cytoplasm</location>
    </subcellularLocation>
</comment>
<dbReference type="AlphaFoldDB" id="A0A1V0N6I0"/>
<feature type="binding site" evidence="9">
    <location>
        <position position="270"/>
    </location>
    <ligand>
        <name>L-citrulline</name>
        <dbReference type="ChEBI" id="CHEBI:57743"/>
    </ligand>
</feature>
<keyword evidence="9" id="KW-0963">Cytoplasm</keyword>
<dbReference type="NCBIfam" id="NF001770">
    <property type="entry name" value="PRK00509.1"/>
    <property type="match status" value="1"/>
</dbReference>
<feature type="binding site" evidence="9">
    <location>
        <position position="137"/>
    </location>
    <ligand>
        <name>L-aspartate</name>
        <dbReference type="ChEBI" id="CHEBI:29991"/>
    </ligand>
</feature>
<evidence type="ECO:0000256" key="3">
    <source>
        <dbReference type="ARBA" id="ARBA00012286"/>
    </source>
</evidence>
<dbReference type="GO" id="GO:0000053">
    <property type="term" value="P:argininosuccinate metabolic process"/>
    <property type="evidence" value="ECO:0007669"/>
    <property type="project" value="TreeGrafter"/>
</dbReference>
<feature type="binding site" evidence="9">
    <location>
        <position position="140"/>
    </location>
    <ligand>
        <name>L-citrulline</name>
        <dbReference type="ChEBI" id="CHEBI:57743"/>
    </ligand>
</feature>
<organism evidence="12 13">
    <name type="scientific">Ferroplasma acidiphilum</name>
    <dbReference type="NCBI Taxonomy" id="74969"/>
    <lineage>
        <taxon>Archaea</taxon>
        <taxon>Methanobacteriati</taxon>
        <taxon>Thermoplasmatota</taxon>
        <taxon>Thermoplasmata</taxon>
        <taxon>Thermoplasmatales</taxon>
        <taxon>Ferroplasmaceae</taxon>
        <taxon>Ferroplasma</taxon>
    </lineage>
</organism>
<evidence type="ECO:0000256" key="7">
    <source>
        <dbReference type="ARBA" id="ARBA00022741"/>
    </source>
</evidence>
<feature type="binding site" evidence="9">
    <location>
        <position position="136"/>
    </location>
    <ligand>
        <name>L-citrulline</name>
        <dbReference type="ChEBI" id="CHEBI:57743"/>
    </ligand>
</feature>
<dbReference type="STRING" id="74969.FAD_1850"/>
<reference evidence="12 13" key="1">
    <citation type="submission" date="2011-10" db="EMBL/GenBank/DDBJ databases">
        <title>Metabolic and evolutionary patterns in the extreme acidophile Ferroplasma acidiphilum.</title>
        <authorList>
            <person name="Golyshina O.V."/>
            <person name="Kozyavkin S.A."/>
            <person name="Tatusov R.L."/>
            <person name="Slesarev A.I."/>
            <person name="Golyshin P.N."/>
        </authorList>
    </citation>
    <scope>NUCLEOTIDE SEQUENCE [LARGE SCALE GENOMIC DNA]</scope>
    <source>
        <strain evidence="13">Y</strain>
    </source>
</reference>
<dbReference type="EMBL" id="CP015363">
    <property type="protein sequence ID" value="ARD85686.1"/>
    <property type="molecule type" value="Genomic_DNA"/>
</dbReference>
<dbReference type="NCBIfam" id="TIGR00032">
    <property type="entry name" value="argG"/>
    <property type="match status" value="1"/>
</dbReference>
<comment type="similarity">
    <text evidence="9">Belongs to the argininosuccinate synthase family. Type 1 subfamily.</text>
</comment>
<evidence type="ECO:0000256" key="9">
    <source>
        <dbReference type="HAMAP-Rule" id="MF_00005"/>
    </source>
</evidence>
<dbReference type="PANTHER" id="PTHR11587">
    <property type="entry name" value="ARGININOSUCCINATE SYNTHASE"/>
    <property type="match status" value="1"/>
</dbReference>
<comment type="subunit">
    <text evidence="2 9">Homotetramer.</text>
</comment>
<dbReference type="InterPro" id="IPR018223">
    <property type="entry name" value="Arginosuc_synth_CS"/>
</dbReference>
<dbReference type="GO" id="GO:0006526">
    <property type="term" value="P:L-arginine biosynthetic process"/>
    <property type="evidence" value="ECO:0007669"/>
    <property type="project" value="UniProtKB-UniRule"/>
</dbReference>
<dbReference type="Gene3D" id="3.90.1260.10">
    <property type="entry name" value="Argininosuccinate synthetase, chain A, domain 2"/>
    <property type="match status" value="1"/>
</dbReference>
<feature type="binding site" evidence="9">
    <location>
        <position position="186"/>
    </location>
    <ligand>
        <name>L-citrulline</name>
        <dbReference type="ChEBI" id="CHEBI:57743"/>
    </ligand>
</feature>
<comment type="catalytic activity">
    <reaction evidence="9">
        <text>L-citrulline + L-aspartate + ATP = 2-(N(omega)-L-arginino)succinate + AMP + diphosphate + H(+)</text>
        <dbReference type="Rhea" id="RHEA:10932"/>
        <dbReference type="ChEBI" id="CHEBI:15378"/>
        <dbReference type="ChEBI" id="CHEBI:29991"/>
        <dbReference type="ChEBI" id="CHEBI:30616"/>
        <dbReference type="ChEBI" id="CHEBI:33019"/>
        <dbReference type="ChEBI" id="CHEBI:57472"/>
        <dbReference type="ChEBI" id="CHEBI:57743"/>
        <dbReference type="ChEBI" id="CHEBI:456215"/>
        <dbReference type="EC" id="6.3.4.5"/>
    </reaction>
</comment>
<sequence>MLNIYKKYHIYRKYLIPMDKVLLLYSGGLDTSVMAKWIQKEMKKEVVTLTLNIGNSNLQKIKEKALGLGVSDAIVLDVKNEFSEKYIAKEIYADGMYEGYPLSTAIARPLMAEKAVLYAEEYGCNTIAHGSTGKGNDQVRFEVTMKALNEDINVIAPVRDWNMNRPDEIKYAKANGIDIPMGGKYSVDENIWGRSVEGSSIETVSNPLEYDVYEWVKPLEETGNGDIIDIEFKNGVPVSLNGEQYALKELVEKLNVIAGNNGIGLINHMEDRVTGIKSHEVYEVPGAMAIIQAHKMMESLTLNKSELDIKNYMDNQWSNFVYNGLWYDPVMEHINQFESSINKYVNGNIKLKLYKGNIVMQSIESENSIYNYDKISYDNSNFNQDSAKGFIDIYKNNTVYASNARKEKIKLIQ</sequence>
<dbReference type="KEGG" id="fai:FAD_1850"/>
<dbReference type="FunFam" id="3.40.50.620:FF:000019">
    <property type="entry name" value="Argininosuccinate synthase"/>
    <property type="match status" value="1"/>
</dbReference>
<dbReference type="EC" id="6.3.4.5" evidence="3 9"/>
<evidence type="ECO:0000256" key="6">
    <source>
        <dbReference type="ARBA" id="ARBA00022605"/>
    </source>
</evidence>
<comment type="caution">
    <text evidence="9">Lacks conserved residue(s) required for the propagation of feature annotation.</text>
</comment>
<dbReference type="InterPro" id="IPR001518">
    <property type="entry name" value="Arginosuc_synth"/>
</dbReference>
<dbReference type="CDD" id="cd01999">
    <property type="entry name" value="ASS"/>
    <property type="match status" value="1"/>
</dbReference>
<keyword evidence="8 9" id="KW-0067">ATP-binding</keyword>
<evidence type="ECO:0000256" key="4">
    <source>
        <dbReference type="ARBA" id="ARBA00022571"/>
    </source>
</evidence>
<feature type="domain" description="Arginosuccinate synthase C-terminal" evidence="11">
    <location>
        <begin position="185"/>
        <end position="394"/>
    </location>
</feature>
<feature type="binding site" evidence="9">
    <location>
        <position position="136"/>
    </location>
    <ligand>
        <name>L-aspartate</name>
        <dbReference type="ChEBI" id="CHEBI:29991"/>
    </ligand>
</feature>
<dbReference type="SUPFAM" id="SSF52402">
    <property type="entry name" value="Adenine nucleotide alpha hydrolases-like"/>
    <property type="match status" value="1"/>
</dbReference>
<evidence type="ECO:0000256" key="1">
    <source>
        <dbReference type="ARBA" id="ARBA00004967"/>
    </source>
</evidence>
<comment type="pathway">
    <text evidence="1 9">Amino-acid biosynthesis; L-arginine biosynthesis; L-arginine from L-ornithine and carbamoyl phosphate: step 2/3.</text>
</comment>
<dbReference type="HAMAP" id="MF_00005">
    <property type="entry name" value="Arg_succ_synth_type1"/>
    <property type="match status" value="1"/>
</dbReference>
<dbReference type="InterPro" id="IPR014729">
    <property type="entry name" value="Rossmann-like_a/b/a_fold"/>
</dbReference>
<dbReference type="UniPathway" id="UPA00068">
    <property type="reaction ID" value="UER00113"/>
</dbReference>
<feature type="binding site" evidence="9">
    <location>
        <position position="132"/>
    </location>
    <ligand>
        <name>L-aspartate</name>
        <dbReference type="ChEBI" id="CHEBI:29991"/>
    </ligand>
</feature>
<dbReference type="PROSITE" id="PS00565">
    <property type="entry name" value="ARGININOSUCCIN_SYN_2"/>
    <property type="match status" value="1"/>
</dbReference>
<dbReference type="GO" id="GO:0005524">
    <property type="term" value="F:ATP binding"/>
    <property type="evidence" value="ECO:0007669"/>
    <property type="project" value="UniProtKB-UniRule"/>
</dbReference>
<evidence type="ECO:0000256" key="2">
    <source>
        <dbReference type="ARBA" id="ARBA00011881"/>
    </source>
</evidence>
<evidence type="ECO:0000256" key="5">
    <source>
        <dbReference type="ARBA" id="ARBA00022598"/>
    </source>
</evidence>
<dbReference type="OrthoDB" id="5877at2157"/>
<keyword evidence="6 9" id="KW-0028">Amino-acid biosynthesis</keyword>
<dbReference type="Proteomes" id="UP000192050">
    <property type="component" value="Chromosome"/>
</dbReference>
<evidence type="ECO:0000259" key="11">
    <source>
        <dbReference type="Pfam" id="PF20979"/>
    </source>
</evidence>
<dbReference type="Pfam" id="PF00764">
    <property type="entry name" value="Arginosuc_synth"/>
    <property type="match status" value="1"/>
</dbReference>